<protein>
    <submittedName>
        <fullName evidence="2">Uncharacterized protein</fullName>
    </submittedName>
</protein>
<dbReference type="GeneID" id="43595752"/>
<dbReference type="EMBL" id="NPIC01000002">
    <property type="protein sequence ID" value="RDL38563.1"/>
    <property type="molecule type" value="Genomic_DNA"/>
</dbReference>
<proteinExistence type="predicted"/>
<dbReference type="OrthoDB" id="4158258at2759"/>
<feature type="compositionally biased region" description="Low complexity" evidence="1">
    <location>
        <begin position="187"/>
        <end position="199"/>
    </location>
</feature>
<organism evidence="2 3">
    <name type="scientific">Venustampulla echinocandica</name>
    <dbReference type="NCBI Taxonomy" id="2656787"/>
    <lineage>
        <taxon>Eukaryota</taxon>
        <taxon>Fungi</taxon>
        <taxon>Dikarya</taxon>
        <taxon>Ascomycota</taxon>
        <taxon>Pezizomycotina</taxon>
        <taxon>Leotiomycetes</taxon>
        <taxon>Helotiales</taxon>
        <taxon>Pleuroascaceae</taxon>
        <taxon>Venustampulla</taxon>
    </lineage>
</organism>
<evidence type="ECO:0000313" key="2">
    <source>
        <dbReference type="EMBL" id="RDL38563.1"/>
    </source>
</evidence>
<comment type="caution">
    <text evidence="2">The sequence shown here is derived from an EMBL/GenBank/DDBJ whole genome shotgun (WGS) entry which is preliminary data.</text>
</comment>
<evidence type="ECO:0000256" key="1">
    <source>
        <dbReference type="SAM" id="MobiDB-lite"/>
    </source>
</evidence>
<gene>
    <name evidence="2" type="ORF">BP5553_02903</name>
</gene>
<dbReference type="Proteomes" id="UP000254866">
    <property type="component" value="Unassembled WGS sequence"/>
</dbReference>
<feature type="region of interest" description="Disordered" evidence="1">
    <location>
        <begin position="187"/>
        <end position="219"/>
    </location>
</feature>
<dbReference type="AlphaFoldDB" id="A0A370TST7"/>
<reference evidence="2 3" key="1">
    <citation type="journal article" date="2018" name="IMA Fungus">
        <title>IMA Genome-F 9: Draft genome sequence of Annulohypoxylon stygium, Aspergillus mulundensis, Berkeleyomyces basicola (syn. Thielaviopsis basicola), Ceratocystis smalleyi, two Cercospora beticola strains, Coleophoma cylindrospora, Fusarium fracticaudum, Phialophora cf. hyalina, and Morchella septimelata.</title>
        <authorList>
            <person name="Wingfield B.D."/>
            <person name="Bills G.F."/>
            <person name="Dong Y."/>
            <person name="Huang W."/>
            <person name="Nel W.J."/>
            <person name="Swalarsk-Parry B.S."/>
            <person name="Vaghefi N."/>
            <person name="Wilken P.M."/>
            <person name="An Z."/>
            <person name="de Beer Z.W."/>
            <person name="De Vos L."/>
            <person name="Chen L."/>
            <person name="Duong T.A."/>
            <person name="Gao Y."/>
            <person name="Hammerbacher A."/>
            <person name="Kikkert J.R."/>
            <person name="Li Y."/>
            <person name="Li H."/>
            <person name="Li K."/>
            <person name="Li Q."/>
            <person name="Liu X."/>
            <person name="Ma X."/>
            <person name="Naidoo K."/>
            <person name="Pethybridge S.J."/>
            <person name="Sun J."/>
            <person name="Steenkamp E.T."/>
            <person name="van der Nest M.A."/>
            <person name="van Wyk S."/>
            <person name="Wingfield M.J."/>
            <person name="Xiong C."/>
            <person name="Yue Q."/>
            <person name="Zhang X."/>
        </authorList>
    </citation>
    <scope>NUCLEOTIDE SEQUENCE [LARGE SCALE GENOMIC DNA]</scope>
    <source>
        <strain evidence="2 3">BP 5553</strain>
    </source>
</reference>
<accession>A0A370TST7</accession>
<name>A0A370TST7_9HELO</name>
<keyword evidence="3" id="KW-1185">Reference proteome</keyword>
<dbReference type="RefSeq" id="XP_031871219.1">
    <property type="nucleotide sequence ID" value="XM_032011526.1"/>
</dbReference>
<sequence length="283" mass="32301">MNEKVTSLPSVSFALQRNSTFDSPAHACHKTQLQLQLSRKPITLQSRALYLGRDYKYPIHIRINLSLASTSETMGRQHTSSFLFPYREDDNTIKYAILRQPPPSFSSPPTHDYESDNEPLMPISSSLPIEDLDDDALLHFTATGRPIPLLKPNALQKMGGDAYSVQQFLPKRYTDDSIIPAIITNAIPSNSSTTSPPSTGKSLLKRFKRKNKEGNKDKDKDKGIVKVVFMPRGEYLKYFARGLKGEYVGTEPYRRWTEEELDREFKKYRPCTQGRKGHWPPTY</sequence>
<evidence type="ECO:0000313" key="3">
    <source>
        <dbReference type="Proteomes" id="UP000254866"/>
    </source>
</evidence>